<comment type="caution">
    <text evidence="4">The sequence shown here is derived from an EMBL/GenBank/DDBJ whole genome shotgun (WGS) entry which is preliminary data.</text>
</comment>
<keyword evidence="5" id="KW-1185">Reference proteome</keyword>
<dbReference type="InterPro" id="IPR001647">
    <property type="entry name" value="HTH_TetR"/>
</dbReference>
<organism evidence="4 5">
    <name type="scientific">Nocardia jiangxiensis</name>
    <dbReference type="NCBI Taxonomy" id="282685"/>
    <lineage>
        <taxon>Bacteria</taxon>
        <taxon>Bacillati</taxon>
        <taxon>Actinomycetota</taxon>
        <taxon>Actinomycetes</taxon>
        <taxon>Mycobacteriales</taxon>
        <taxon>Nocardiaceae</taxon>
        <taxon>Nocardia</taxon>
    </lineage>
</organism>
<sequence length="236" mass="25159">MAMWSAPGDALGELTERAESMPRSGPHDGAATRRALLDAASKLFATEGVAKVSVRAINAEAKLGAASTHYHFGSKDAILEAVLLDAGAGVLARIHDLAEQAVESDRTLDARELVDLLAVPYREFLSSDPVKASRWLSICGQLSLSNDPRLFPVEDNTTKLLYQLLERAYPEVGGDDISAKWSLAVNTLIVMAARWADANISSEVPVDDGISDALVDFVAGGLDALMRRPDRGSATS</sequence>
<dbReference type="SUPFAM" id="SSF46689">
    <property type="entry name" value="Homeodomain-like"/>
    <property type="match status" value="1"/>
</dbReference>
<proteinExistence type="predicted"/>
<name>A0ABW6S1Z2_9NOCA</name>
<dbReference type="PANTHER" id="PTHR30055:SF235">
    <property type="entry name" value="TRANSCRIPTIONAL REGULATORY PROTEIN"/>
    <property type="match status" value="1"/>
</dbReference>
<dbReference type="Pfam" id="PF00440">
    <property type="entry name" value="TetR_N"/>
    <property type="match status" value="1"/>
</dbReference>
<gene>
    <name evidence="4" type="ORF">ACFYXQ_15520</name>
</gene>
<evidence type="ECO:0000313" key="4">
    <source>
        <dbReference type="EMBL" id="MFF3569181.1"/>
    </source>
</evidence>
<dbReference type="PRINTS" id="PR00455">
    <property type="entry name" value="HTHTETR"/>
</dbReference>
<evidence type="ECO:0000256" key="2">
    <source>
        <dbReference type="PROSITE-ProRule" id="PRU00335"/>
    </source>
</evidence>
<feature type="DNA-binding region" description="H-T-H motif" evidence="2">
    <location>
        <begin position="53"/>
        <end position="72"/>
    </location>
</feature>
<evidence type="ECO:0000313" key="5">
    <source>
        <dbReference type="Proteomes" id="UP001601992"/>
    </source>
</evidence>
<dbReference type="PANTHER" id="PTHR30055">
    <property type="entry name" value="HTH-TYPE TRANSCRIPTIONAL REGULATOR RUTR"/>
    <property type="match status" value="1"/>
</dbReference>
<dbReference type="InterPro" id="IPR009057">
    <property type="entry name" value="Homeodomain-like_sf"/>
</dbReference>
<dbReference type="EMBL" id="JBIAQY010000004">
    <property type="protein sequence ID" value="MFF3569181.1"/>
    <property type="molecule type" value="Genomic_DNA"/>
</dbReference>
<accession>A0ABW6S1Z2</accession>
<protein>
    <submittedName>
        <fullName evidence="4">TetR family transcriptional regulator</fullName>
    </submittedName>
</protein>
<evidence type="ECO:0000259" key="3">
    <source>
        <dbReference type="PROSITE" id="PS50977"/>
    </source>
</evidence>
<dbReference type="Gene3D" id="1.10.357.10">
    <property type="entry name" value="Tetracycline Repressor, domain 2"/>
    <property type="match status" value="1"/>
</dbReference>
<feature type="domain" description="HTH tetR-type" evidence="3">
    <location>
        <begin position="30"/>
        <end position="90"/>
    </location>
</feature>
<reference evidence="4 5" key="1">
    <citation type="submission" date="2024-10" db="EMBL/GenBank/DDBJ databases">
        <title>The Natural Products Discovery Center: Release of the First 8490 Sequenced Strains for Exploring Actinobacteria Biosynthetic Diversity.</title>
        <authorList>
            <person name="Kalkreuter E."/>
            <person name="Kautsar S.A."/>
            <person name="Yang D."/>
            <person name="Bader C.D."/>
            <person name="Teijaro C.N."/>
            <person name="Fluegel L."/>
            <person name="Davis C.M."/>
            <person name="Simpson J.R."/>
            <person name="Lauterbach L."/>
            <person name="Steele A.D."/>
            <person name="Gui C."/>
            <person name="Meng S."/>
            <person name="Li G."/>
            <person name="Viehrig K."/>
            <person name="Ye F."/>
            <person name="Su P."/>
            <person name="Kiefer A.F."/>
            <person name="Nichols A."/>
            <person name="Cepeda A.J."/>
            <person name="Yan W."/>
            <person name="Fan B."/>
            <person name="Jiang Y."/>
            <person name="Adhikari A."/>
            <person name="Zheng C.-J."/>
            <person name="Schuster L."/>
            <person name="Cowan T.M."/>
            <person name="Smanski M.J."/>
            <person name="Chevrette M.G."/>
            <person name="De Carvalho L.P.S."/>
            <person name="Shen B."/>
        </authorList>
    </citation>
    <scope>NUCLEOTIDE SEQUENCE [LARGE SCALE GENOMIC DNA]</scope>
    <source>
        <strain evidence="4 5">NPDC002593</strain>
    </source>
</reference>
<dbReference type="Proteomes" id="UP001601992">
    <property type="component" value="Unassembled WGS sequence"/>
</dbReference>
<dbReference type="RefSeq" id="WP_387403932.1">
    <property type="nucleotide sequence ID" value="NZ_JBIAQY010000004.1"/>
</dbReference>
<evidence type="ECO:0000256" key="1">
    <source>
        <dbReference type="ARBA" id="ARBA00023125"/>
    </source>
</evidence>
<dbReference type="PROSITE" id="PS50977">
    <property type="entry name" value="HTH_TETR_2"/>
    <property type="match status" value="1"/>
</dbReference>
<dbReference type="InterPro" id="IPR050109">
    <property type="entry name" value="HTH-type_TetR-like_transc_reg"/>
</dbReference>
<keyword evidence="1 2" id="KW-0238">DNA-binding</keyword>